<accession>A0ABR2B0R0</accession>
<gene>
    <name evidence="8" type="ORF">V6N12_068810</name>
</gene>
<reference evidence="8 9" key="1">
    <citation type="journal article" date="2024" name="G3 (Bethesda)">
        <title>Genome assembly of Hibiscus sabdariffa L. provides insights into metabolisms of medicinal natural products.</title>
        <authorList>
            <person name="Kim T."/>
        </authorList>
    </citation>
    <scope>NUCLEOTIDE SEQUENCE [LARGE SCALE GENOMIC DNA]</scope>
    <source>
        <strain evidence="8">TK-2024</strain>
        <tissue evidence="8">Old leaves</tissue>
    </source>
</reference>
<proteinExistence type="predicted"/>
<dbReference type="Pfam" id="PF03106">
    <property type="entry name" value="WRKY"/>
    <property type="match status" value="1"/>
</dbReference>
<evidence type="ECO:0000256" key="5">
    <source>
        <dbReference type="ARBA" id="ARBA00023242"/>
    </source>
</evidence>
<sequence>MSSVFGLKMENYQGDLNDIVRASAAPQSDMVSWQQQFTSESDPLSFSSTMAAMEDHRVNDFGDPFSTMRDPLLLRELNSSSPSYFSSPNSTNDHRMINMEDSSSFFGGGLDDMTSPCNIFSRIQISHGHSSSPRLMPQPQPPCDPPVMAAAGVSPRGQKAPAVLPSDMLNVNTSKSCLIENTTASVPVQISSPRNLGIKRRKSQAKKVVCIPAPAAANSRSSGEVVPSDLWAWRKYGQKPIKGSPHPRGYYRCSSSKGCSARKQVERSRTDPNMLVITYTSEHNHPWPTQRNALAGSTRSQPSKAKIGSPSNSQPQNTIKETNYNNDTTGTSVKEEVEIEKHVDENQTYIPALSESQHQTEDFFADLDELELETDPLNLLFKDDERQNENKLIDPFAALFDYSNNASF</sequence>
<dbReference type="PANTHER" id="PTHR32096">
    <property type="entry name" value="WRKY TRANSCRIPTION FACTOR 30-RELATED-RELATED"/>
    <property type="match status" value="1"/>
</dbReference>
<dbReference type="InterPro" id="IPR003657">
    <property type="entry name" value="WRKY_dom"/>
</dbReference>
<organism evidence="8 9">
    <name type="scientific">Hibiscus sabdariffa</name>
    <name type="common">roselle</name>
    <dbReference type="NCBI Taxonomy" id="183260"/>
    <lineage>
        <taxon>Eukaryota</taxon>
        <taxon>Viridiplantae</taxon>
        <taxon>Streptophyta</taxon>
        <taxon>Embryophyta</taxon>
        <taxon>Tracheophyta</taxon>
        <taxon>Spermatophyta</taxon>
        <taxon>Magnoliopsida</taxon>
        <taxon>eudicotyledons</taxon>
        <taxon>Gunneridae</taxon>
        <taxon>Pentapetalae</taxon>
        <taxon>rosids</taxon>
        <taxon>malvids</taxon>
        <taxon>Malvales</taxon>
        <taxon>Malvaceae</taxon>
        <taxon>Malvoideae</taxon>
        <taxon>Hibiscus</taxon>
    </lineage>
</organism>
<protein>
    <recommendedName>
        <fullName evidence="7">WRKY domain-containing protein</fullName>
    </recommendedName>
</protein>
<dbReference type="PANTHER" id="PTHR32096:SF18">
    <property type="entry name" value="DISEASE RESISTANCE PROTEIN RRS1B-RELATED"/>
    <property type="match status" value="1"/>
</dbReference>
<dbReference type="Proteomes" id="UP001472677">
    <property type="component" value="Unassembled WGS sequence"/>
</dbReference>
<dbReference type="SMART" id="SM00774">
    <property type="entry name" value="WRKY"/>
    <property type="match status" value="1"/>
</dbReference>
<comment type="subcellular location">
    <subcellularLocation>
        <location evidence="1">Nucleus</location>
    </subcellularLocation>
</comment>
<dbReference type="SUPFAM" id="SSF118290">
    <property type="entry name" value="WRKY DNA-binding domain"/>
    <property type="match status" value="1"/>
</dbReference>
<keyword evidence="3" id="KW-0238">DNA-binding</keyword>
<feature type="domain" description="WRKY" evidence="7">
    <location>
        <begin position="222"/>
        <end position="288"/>
    </location>
</feature>
<evidence type="ECO:0000256" key="6">
    <source>
        <dbReference type="SAM" id="MobiDB-lite"/>
    </source>
</evidence>
<dbReference type="Gene3D" id="2.20.25.80">
    <property type="entry name" value="WRKY domain"/>
    <property type="match status" value="1"/>
</dbReference>
<comment type="caution">
    <text evidence="8">The sequence shown here is derived from an EMBL/GenBank/DDBJ whole genome shotgun (WGS) entry which is preliminary data.</text>
</comment>
<feature type="compositionally biased region" description="Polar residues" evidence="6">
    <location>
        <begin position="287"/>
        <end position="332"/>
    </location>
</feature>
<evidence type="ECO:0000313" key="8">
    <source>
        <dbReference type="EMBL" id="KAK8500323.1"/>
    </source>
</evidence>
<dbReference type="PROSITE" id="PS50811">
    <property type="entry name" value="WRKY"/>
    <property type="match status" value="1"/>
</dbReference>
<evidence type="ECO:0000259" key="7">
    <source>
        <dbReference type="PROSITE" id="PS50811"/>
    </source>
</evidence>
<keyword evidence="5" id="KW-0539">Nucleus</keyword>
<evidence type="ECO:0000256" key="4">
    <source>
        <dbReference type="ARBA" id="ARBA00023163"/>
    </source>
</evidence>
<keyword evidence="4" id="KW-0804">Transcription</keyword>
<evidence type="ECO:0000313" key="9">
    <source>
        <dbReference type="Proteomes" id="UP001472677"/>
    </source>
</evidence>
<keyword evidence="9" id="KW-1185">Reference proteome</keyword>
<dbReference type="InterPro" id="IPR036576">
    <property type="entry name" value="WRKY_dom_sf"/>
</dbReference>
<keyword evidence="2" id="KW-0805">Transcription regulation</keyword>
<evidence type="ECO:0000256" key="2">
    <source>
        <dbReference type="ARBA" id="ARBA00023015"/>
    </source>
</evidence>
<name>A0ABR2B0R0_9ROSI</name>
<evidence type="ECO:0000256" key="3">
    <source>
        <dbReference type="ARBA" id="ARBA00023125"/>
    </source>
</evidence>
<dbReference type="InterPro" id="IPR044810">
    <property type="entry name" value="WRKY_plant"/>
</dbReference>
<feature type="region of interest" description="Disordered" evidence="6">
    <location>
        <begin position="243"/>
        <end position="332"/>
    </location>
</feature>
<dbReference type="EMBL" id="JBBPBM010000218">
    <property type="protein sequence ID" value="KAK8500323.1"/>
    <property type="molecule type" value="Genomic_DNA"/>
</dbReference>
<evidence type="ECO:0000256" key="1">
    <source>
        <dbReference type="ARBA" id="ARBA00004123"/>
    </source>
</evidence>